<evidence type="ECO:0000313" key="3">
    <source>
        <dbReference type="Proteomes" id="UP000235945"/>
    </source>
</evidence>
<name>A0A2N8NZE0_STREU</name>
<evidence type="ECO:0000313" key="4">
    <source>
        <dbReference type="Proteomes" id="UP000528608"/>
    </source>
</evidence>
<reference evidence="3" key="1">
    <citation type="submission" date="2015-07" db="EMBL/GenBank/DDBJ databases">
        <authorList>
            <person name="Graham D.E."/>
            <person name="Giannone R.J."/>
            <person name="Gulvik C.A."/>
            <person name="Hettich R.L."/>
            <person name="Klingeman D.M."/>
            <person name="Mahan K.M."/>
            <person name="Parry R.J."/>
            <person name="Spain J.C."/>
        </authorList>
    </citation>
    <scope>NUCLEOTIDE SEQUENCE [LARGE SCALE GENOMIC DNA]</scope>
    <source>
        <strain evidence="3">ATCC 27428</strain>
    </source>
</reference>
<comment type="caution">
    <text evidence="2">The sequence shown here is derived from an EMBL/GenBank/DDBJ whole genome shotgun (WGS) entry which is preliminary data.</text>
</comment>
<evidence type="ECO:0000313" key="1">
    <source>
        <dbReference type="EMBL" id="MBB5120838.1"/>
    </source>
</evidence>
<dbReference type="Proteomes" id="UP000235945">
    <property type="component" value="Unassembled WGS sequence"/>
</dbReference>
<dbReference type="EMBL" id="LGUI01000002">
    <property type="protein sequence ID" value="PNE34136.1"/>
    <property type="molecule type" value="Genomic_DNA"/>
</dbReference>
<sequence>MVTQGVSRESSEEFSETTGVTVGVSVGVEASAKPFGMGASTTVETSVSASIELGYTRRYGVSTFESRDVGVEYNVPADHAGALWSEHHELVPIRRDNTLVTNADLGLHSGNYVGRTHPPTPGNVVKVTPRFSAEEIKEAQDRGVGLDALTEATTIEVPQ</sequence>
<keyword evidence="3" id="KW-1185">Reference proteome</keyword>
<proteinExistence type="predicted"/>
<dbReference type="EMBL" id="JACHJF010000014">
    <property type="protein sequence ID" value="MBB5120838.1"/>
    <property type="molecule type" value="Genomic_DNA"/>
</dbReference>
<gene>
    <name evidence="2" type="ORF">AF335_05585</name>
    <name evidence="1" type="ORF">FHS36_004287</name>
</gene>
<dbReference type="Proteomes" id="UP000528608">
    <property type="component" value="Unassembled WGS sequence"/>
</dbReference>
<dbReference type="RefSeq" id="WP_228773357.1">
    <property type="nucleotide sequence ID" value="NZ_JACHJF010000014.1"/>
</dbReference>
<reference evidence="2" key="2">
    <citation type="submission" date="2015-07" db="EMBL/GenBank/DDBJ databases">
        <authorList>
            <person name="Noorani M."/>
        </authorList>
    </citation>
    <scope>NUCLEOTIDE SEQUENCE [LARGE SCALE GENOMIC DNA]</scope>
    <source>
        <strain evidence="2">ATCC 27428</strain>
    </source>
</reference>
<dbReference type="AlphaFoldDB" id="A0A2N8NZE0"/>
<evidence type="ECO:0000313" key="2">
    <source>
        <dbReference type="EMBL" id="PNE34136.1"/>
    </source>
</evidence>
<protein>
    <submittedName>
        <fullName evidence="2">Uncharacterized protein</fullName>
    </submittedName>
</protein>
<reference evidence="1 4" key="3">
    <citation type="submission" date="2020-08" db="EMBL/GenBank/DDBJ databases">
        <title>Genomic Encyclopedia of Type Strains, Phase III (KMG-III): the genomes of soil and plant-associated and newly described type strains.</title>
        <authorList>
            <person name="Whitman W."/>
        </authorList>
    </citation>
    <scope>NUCLEOTIDE SEQUENCE [LARGE SCALE GENOMIC DNA]</scope>
    <source>
        <strain evidence="1 4">CECT 3259</strain>
    </source>
</reference>
<accession>A0A2N8NZE0</accession>
<organism evidence="2 3">
    <name type="scientific">Streptomyces eurocidicus</name>
    <name type="common">Streptoverticillium eurocidicus</name>
    <dbReference type="NCBI Taxonomy" id="66423"/>
    <lineage>
        <taxon>Bacteria</taxon>
        <taxon>Bacillati</taxon>
        <taxon>Actinomycetota</taxon>
        <taxon>Actinomycetes</taxon>
        <taxon>Kitasatosporales</taxon>
        <taxon>Streptomycetaceae</taxon>
        <taxon>Streptomyces</taxon>
    </lineage>
</organism>